<evidence type="ECO:0000259" key="6">
    <source>
        <dbReference type="Pfam" id="PF13947"/>
    </source>
</evidence>
<dbReference type="OrthoDB" id="998882at2759"/>
<dbReference type="InterPro" id="IPR025287">
    <property type="entry name" value="WAK_GUB"/>
</dbReference>
<comment type="subcellular location">
    <subcellularLocation>
        <location evidence="1">Membrane</location>
        <topology evidence="1">Single-pass membrane protein</topology>
    </subcellularLocation>
</comment>
<dbReference type="PANTHER" id="PTHR33138">
    <property type="entry name" value="OS01G0690200 PROTEIN"/>
    <property type="match status" value="1"/>
</dbReference>
<name>A0A2P5X6L3_GOSBA</name>
<evidence type="ECO:0000256" key="5">
    <source>
        <dbReference type="ARBA" id="ARBA00023136"/>
    </source>
</evidence>
<reference evidence="7 8" key="1">
    <citation type="submission" date="2015-01" db="EMBL/GenBank/DDBJ databases">
        <title>Genome of allotetraploid Gossypium barbadense reveals genomic plasticity and fiber elongation in cotton evolution.</title>
        <authorList>
            <person name="Chen X."/>
            <person name="Liu X."/>
            <person name="Zhao B."/>
            <person name="Zheng H."/>
            <person name="Hu Y."/>
            <person name="Lu G."/>
            <person name="Yang C."/>
            <person name="Chen J."/>
            <person name="Shan C."/>
            <person name="Zhang L."/>
            <person name="Zhou Y."/>
            <person name="Wang L."/>
            <person name="Guo W."/>
            <person name="Bai Y."/>
            <person name="Ruan J."/>
            <person name="Shangguan X."/>
            <person name="Mao Y."/>
            <person name="Jiang J."/>
            <person name="Zhu Y."/>
            <person name="Lei J."/>
            <person name="Kang H."/>
            <person name="Chen S."/>
            <person name="He X."/>
            <person name="Wang R."/>
            <person name="Wang Y."/>
            <person name="Chen J."/>
            <person name="Wang L."/>
            <person name="Yu S."/>
            <person name="Wang B."/>
            <person name="Wei J."/>
            <person name="Song S."/>
            <person name="Lu X."/>
            <person name="Gao Z."/>
            <person name="Gu W."/>
            <person name="Deng X."/>
            <person name="Ma D."/>
            <person name="Wang S."/>
            <person name="Liang W."/>
            <person name="Fang L."/>
            <person name="Cai C."/>
            <person name="Zhu X."/>
            <person name="Zhou B."/>
            <person name="Zhang Y."/>
            <person name="Chen Z."/>
            <person name="Xu S."/>
            <person name="Zhu R."/>
            <person name="Wang S."/>
            <person name="Zhang T."/>
            <person name="Zhao G."/>
        </authorList>
    </citation>
    <scope>NUCLEOTIDE SEQUENCE [LARGE SCALE GENOMIC DNA]</scope>
    <source>
        <strain evidence="8">cv. Xinhai21</strain>
        <tissue evidence="7">Leaf</tissue>
    </source>
</reference>
<dbReference type="Proteomes" id="UP000239757">
    <property type="component" value="Unassembled WGS sequence"/>
</dbReference>
<evidence type="ECO:0000313" key="7">
    <source>
        <dbReference type="EMBL" id="PPR98959.1"/>
    </source>
</evidence>
<accession>A0A2P5X6L3</accession>
<dbReference type="Pfam" id="PF13947">
    <property type="entry name" value="GUB_WAK_bind"/>
    <property type="match status" value="1"/>
</dbReference>
<dbReference type="PANTHER" id="PTHR33138:SF30">
    <property type="entry name" value="LEAF RUST 10 DISEASE-RESISTANCE LOCUS RECEPTOR-LIKE PROTEIN KINASE-LIKE 2.7"/>
    <property type="match status" value="1"/>
</dbReference>
<dbReference type="AlphaFoldDB" id="A0A2P5X6L3"/>
<gene>
    <name evidence="7" type="ORF">GOBAR_AA21698</name>
</gene>
<feature type="domain" description="Wall-associated receptor kinase galacturonan-binding" evidence="6">
    <location>
        <begin position="39"/>
        <end position="102"/>
    </location>
</feature>
<keyword evidence="4" id="KW-1133">Transmembrane helix</keyword>
<keyword evidence="5" id="KW-0472">Membrane</keyword>
<proteinExistence type="predicted"/>
<keyword evidence="3" id="KW-0732">Signal</keyword>
<evidence type="ECO:0000256" key="2">
    <source>
        <dbReference type="ARBA" id="ARBA00022692"/>
    </source>
</evidence>
<protein>
    <recommendedName>
        <fullName evidence="6">Wall-associated receptor kinase galacturonan-binding domain-containing protein</fullName>
    </recommendedName>
</protein>
<evidence type="ECO:0000256" key="1">
    <source>
        <dbReference type="ARBA" id="ARBA00004167"/>
    </source>
</evidence>
<keyword evidence="2" id="KW-0812">Transmembrane</keyword>
<evidence type="ECO:0000256" key="4">
    <source>
        <dbReference type="ARBA" id="ARBA00022989"/>
    </source>
</evidence>
<evidence type="ECO:0000313" key="8">
    <source>
        <dbReference type="Proteomes" id="UP000239757"/>
    </source>
</evidence>
<dbReference type="GO" id="GO:0016020">
    <property type="term" value="C:membrane"/>
    <property type="evidence" value="ECO:0007669"/>
    <property type="project" value="UniProtKB-SubCell"/>
</dbReference>
<dbReference type="GO" id="GO:0030247">
    <property type="term" value="F:polysaccharide binding"/>
    <property type="evidence" value="ECO:0007669"/>
    <property type="project" value="InterPro"/>
</dbReference>
<dbReference type="EMBL" id="KZ665559">
    <property type="protein sequence ID" value="PPR98959.1"/>
    <property type="molecule type" value="Genomic_DNA"/>
</dbReference>
<evidence type="ECO:0000256" key="3">
    <source>
        <dbReference type="ARBA" id="ARBA00022729"/>
    </source>
</evidence>
<organism evidence="7 8">
    <name type="scientific">Gossypium barbadense</name>
    <name type="common">Sea Island cotton</name>
    <name type="synonym">Hibiscus barbadensis</name>
    <dbReference type="NCBI Taxonomy" id="3634"/>
    <lineage>
        <taxon>Eukaryota</taxon>
        <taxon>Viridiplantae</taxon>
        <taxon>Streptophyta</taxon>
        <taxon>Embryophyta</taxon>
        <taxon>Tracheophyta</taxon>
        <taxon>Spermatophyta</taxon>
        <taxon>Magnoliopsida</taxon>
        <taxon>eudicotyledons</taxon>
        <taxon>Gunneridae</taxon>
        <taxon>Pentapetalae</taxon>
        <taxon>rosids</taxon>
        <taxon>malvids</taxon>
        <taxon>Malvales</taxon>
        <taxon>Malvaceae</taxon>
        <taxon>Malvoideae</taxon>
        <taxon>Gossypium</taxon>
    </lineage>
</organism>
<sequence>MPKLKSKLPLLGHLMPDIALFVILFPGVCLARQLINQDCGSTFCGNLNISFPFRLKNQPPQCGLYDFELECENNNSTTVVAREGKFFVQQIFYENYTIQMVDTSLDTDDCNSLPLSSLYYNYYMYVVNCTEPINSSLYIEASRCTTKSNTSSSLPTSHFYFLDAKTRPSDFNQACTIEAEAPIMVENITGMSTPDIYKKLLEGVWVKWSRCQYQSCYKPDVLKEM</sequence>